<dbReference type="EMBL" id="JACCKA010000085">
    <property type="protein sequence ID" value="NZA27693.1"/>
    <property type="molecule type" value="Genomic_DNA"/>
</dbReference>
<feature type="compositionally biased region" description="Basic and acidic residues" evidence="1">
    <location>
        <begin position="40"/>
        <end position="54"/>
    </location>
</feature>
<organism evidence="2 3">
    <name type="scientific">Luteimonas salinisoli</name>
    <dbReference type="NCBI Taxonomy" id="2752307"/>
    <lineage>
        <taxon>Bacteria</taxon>
        <taxon>Pseudomonadati</taxon>
        <taxon>Pseudomonadota</taxon>
        <taxon>Gammaproteobacteria</taxon>
        <taxon>Lysobacterales</taxon>
        <taxon>Lysobacteraceae</taxon>
        <taxon>Luteimonas</taxon>
    </lineage>
</organism>
<dbReference type="Proteomes" id="UP000578091">
    <property type="component" value="Unassembled WGS sequence"/>
</dbReference>
<name>A0A853JEE0_9GAMM</name>
<accession>A0A853JEE0</accession>
<feature type="compositionally biased region" description="Basic and acidic residues" evidence="1">
    <location>
        <begin position="1"/>
        <end position="17"/>
    </location>
</feature>
<feature type="region of interest" description="Disordered" evidence="1">
    <location>
        <begin position="1"/>
        <end position="90"/>
    </location>
</feature>
<gene>
    <name evidence="2" type="ORF">H0E84_15030</name>
</gene>
<sequence>MKMKLKDRPHTDEKKDGCGVQPPAAQKACQEGEWSGGDGGRQRRCEQERQERACGADGFGPQPGAKEGHCIDEGKGMRDGDKHDHQQSEK</sequence>
<reference evidence="2 3" key="1">
    <citation type="submission" date="2020-07" db="EMBL/GenBank/DDBJ databases">
        <title>Luteimonas sp. SJ-92.</title>
        <authorList>
            <person name="Huang X.-X."/>
            <person name="Xu L."/>
            <person name="Sun J.-Q."/>
        </authorList>
    </citation>
    <scope>NUCLEOTIDE SEQUENCE [LARGE SCALE GENOMIC DNA]</scope>
    <source>
        <strain evidence="2 3">SJ-92</strain>
    </source>
</reference>
<dbReference type="AlphaFoldDB" id="A0A853JEE0"/>
<proteinExistence type="predicted"/>
<protein>
    <submittedName>
        <fullName evidence="2">Uncharacterized protein</fullName>
    </submittedName>
</protein>
<evidence type="ECO:0000256" key="1">
    <source>
        <dbReference type="SAM" id="MobiDB-lite"/>
    </source>
</evidence>
<evidence type="ECO:0000313" key="2">
    <source>
        <dbReference type="EMBL" id="NZA27693.1"/>
    </source>
</evidence>
<feature type="compositionally biased region" description="Basic and acidic residues" evidence="1">
    <location>
        <begin position="66"/>
        <end position="90"/>
    </location>
</feature>
<comment type="caution">
    <text evidence="2">The sequence shown here is derived from an EMBL/GenBank/DDBJ whole genome shotgun (WGS) entry which is preliminary data.</text>
</comment>
<keyword evidence="3" id="KW-1185">Reference proteome</keyword>
<evidence type="ECO:0000313" key="3">
    <source>
        <dbReference type="Proteomes" id="UP000578091"/>
    </source>
</evidence>